<evidence type="ECO:0000313" key="8">
    <source>
        <dbReference type="EMBL" id="EFV44380.1"/>
    </source>
</evidence>
<gene>
    <name evidence="8" type="ORF">HMPREF0179_01721</name>
</gene>
<keyword evidence="2" id="KW-0949">S-adenosyl-L-methionine</keyword>
<evidence type="ECO:0000256" key="1">
    <source>
        <dbReference type="ARBA" id="ARBA00001966"/>
    </source>
</evidence>
<evidence type="ECO:0000256" key="4">
    <source>
        <dbReference type="ARBA" id="ARBA00023004"/>
    </source>
</evidence>
<comment type="cofactor">
    <cofactor evidence="1">
        <name>[4Fe-4S] cluster</name>
        <dbReference type="ChEBI" id="CHEBI:49883"/>
    </cofactor>
</comment>
<evidence type="ECO:0000256" key="6">
    <source>
        <dbReference type="ARBA" id="ARBA00023601"/>
    </source>
</evidence>
<organism evidence="8 9">
    <name type="scientific">Bilophila wadsworthia (strain 3_1_6)</name>
    <dbReference type="NCBI Taxonomy" id="563192"/>
    <lineage>
        <taxon>Bacteria</taxon>
        <taxon>Pseudomonadati</taxon>
        <taxon>Thermodesulfobacteriota</taxon>
        <taxon>Desulfovibrionia</taxon>
        <taxon>Desulfovibrionales</taxon>
        <taxon>Desulfovibrionaceae</taxon>
        <taxon>Bilophila</taxon>
    </lineage>
</organism>
<reference evidence="8 9" key="2">
    <citation type="submission" date="2013-04" db="EMBL/GenBank/DDBJ databases">
        <title>The Genome Sequence of Bilophila wadsworthia 3_1_6.</title>
        <authorList>
            <consortium name="The Broad Institute Genomics Platform"/>
            <person name="Earl A."/>
            <person name="Ward D."/>
            <person name="Feldgarden M."/>
            <person name="Gevers D."/>
            <person name="Sibley C."/>
            <person name="Strauss J."/>
            <person name="Allen-Vercoe E."/>
            <person name="Walker B."/>
            <person name="Young S."/>
            <person name="Zeng Q."/>
            <person name="Gargeya S."/>
            <person name="Fitzgerald M."/>
            <person name="Haas B."/>
            <person name="Abouelleil A."/>
            <person name="Allen A.W."/>
            <person name="Alvarado L."/>
            <person name="Arachchi H.M."/>
            <person name="Berlin A.M."/>
            <person name="Chapman S.B."/>
            <person name="Gainer-Dewar J."/>
            <person name="Goldberg J."/>
            <person name="Griggs A."/>
            <person name="Gujja S."/>
            <person name="Hansen M."/>
            <person name="Howarth C."/>
            <person name="Imamovic A."/>
            <person name="Ireland A."/>
            <person name="Larimer J."/>
            <person name="McCowan C."/>
            <person name="Murphy C."/>
            <person name="Pearson M."/>
            <person name="Poon T.W."/>
            <person name="Priest M."/>
            <person name="Roberts A."/>
            <person name="Saif S."/>
            <person name="Shea T."/>
            <person name="Sisk P."/>
            <person name="Sykes S."/>
            <person name="Wortman J."/>
            <person name="Nusbaum C."/>
            <person name="Birren B."/>
        </authorList>
    </citation>
    <scope>NUCLEOTIDE SEQUENCE [LARGE SCALE GENOMIC DNA]</scope>
    <source>
        <strain evidence="8 9">3_1_6</strain>
    </source>
</reference>
<dbReference type="PANTHER" id="PTHR43273">
    <property type="entry name" value="ANAEROBIC SULFATASE-MATURATING ENZYME HOMOLOG ASLB-RELATED"/>
    <property type="match status" value="1"/>
</dbReference>
<dbReference type="NCBIfam" id="TIGR03978">
    <property type="entry name" value="rSAM_paired_1"/>
    <property type="match status" value="1"/>
</dbReference>
<protein>
    <submittedName>
        <fullName evidence="8">His-Xaa-Ser system radical SAM maturase HxsB</fullName>
    </submittedName>
</protein>
<evidence type="ECO:0000256" key="3">
    <source>
        <dbReference type="ARBA" id="ARBA00022723"/>
    </source>
</evidence>
<dbReference type="SUPFAM" id="SSF102114">
    <property type="entry name" value="Radical SAM enzymes"/>
    <property type="match status" value="1"/>
</dbReference>
<dbReference type="GO" id="GO:0051536">
    <property type="term" value="F:iron-sulfur cluster binding"/>
    <property type="evidence" value="ECO:0007669"/>
    <property type="project" value="UniProtKB-KW"/>
</dbReference>
<dbReference type="EMBL" id="ADCP02000003">
    <property type="protein sequence ID" value="EFV44380.1"/>
    <property type="molecule type" value="Genomic_DNA"/>
</dbReference>
<dbReference type="Gene3D" id="3.20.20.70">
    <property type="entry name" value="Aldolase class I"/>
    <property type="match status" value="1"/>
</dbReference>
<dbReference type="STRING" id="563192.HMPREF0179_01721"/>
<dbReference type="Pfam" id="PF04055">
    <property type="entry name" value="Radical_SAM"/>
    <property type="match status" value="1"/>
</dbReference>
<dbReference type="PANTHER" id="PTHR43273:SF3">
    <property type="entry name" value="ANAEROBIC SULFATASE-MATURATING ENZYME HOMOLOG ASLB-RELATED"/>
    <property type="match status" value="1"/>
</dbReference>
<dbReference type="InterPro" id="IPR013785">
    <property type="entry name" value="Aldolase_TIM"/>
</dbReference>
<dbReference type="SFLD" id="SFLDG01386">
    <property type="entry name" value="main_SPASM_domain-containing"/>
    <property type="match status" value="1"/>
</dbReference>
<dbReference type="GO" id="GO:0046872">
    <property type="term" value="F:metal ion binding"/>
    <property type="evidence" value="ECO:0007669"/>
    <property type="project" value="UniProtKB-KW"/>
</dbReference>
<dbReference type="AlphaFoldDB" id="E5Y6A8"/>
<keyword evidence="9" id="KW-1185">Reference proteome</keyword>
<keyword evidence="5" id="KW-0411">Iron-sulfur</keyword>
<dbReference type="InterPro" id="IPR058240">
    <property type="entry name" value="rSAM_sf"/>
</dbReference>
<dbReference type="InterPro" id="IPR024023">
    <property type="entry name" value="rSAM_paired_HxsB"/>
</dbReference>
<evidence type="ECO:0000256" key="5">
    <source>
        <dbReference type="ARBA" id="ARBA00023014"/>
    </source>
</evidence>
<dbReference type="SFLD" id="SFLDG01067">
    <property type="entry name" value="SPASM/twitch_domain_containing"/>
    <property type="match status" value="1"/>
</dbReference>
<accession>E5Y6A8</accession>
<keyword evidence="4" id="KW-0408">Iron</keyword>
<dbReference type="InterPro" id="IPR007197">
    <property type="entry name" value="rSAM"/>
</dbReference>
<dbReference type="eggNOG" id="COG0641">
    <property type="taxonomic scope" value="Bacteria"/>
</dbReference>
<evidence type="ECO:0000256" key="2">
    <source>
        <dbReference type="ARBA" id="ARBA00022691"/>
    </source>
</evidence>
<evidence type="ECO:0000259" key="7">
    <source>
        <dbReference type="Pfam" id="PF04055"/>
    </source>
</evidence>
<dbReference type="HOGENOM" id="CLU_009273_2_0_7"/>
<dbReference type="GeneID" id="78087407"/>
<dbReference type="SFLD" id="SFLDS00029">
    <property type="entry name" value="Radical_SAM"/>
    <property type="match status" value="1"/>
</dbReference>
<sequence length="482" mass="54938">MYQMLPFQFARFPEHDVLMVNECGEFLFLEENRFDSLVRHEFDESSEDFLNLKGKLFVAQDDPEVALQKIAAKYRSRKSFLREFTSLHMMVITLRCNQRCEYCQVSCAEQDAYKYDMPVDVAEKIVDMIFESPTKHPKIEFQGGEPLLNWNVITATVTYAEKKAALLNKNVSFVICTNLIGITEEQLLFCRDHNISVSTSLDGPKTIHDKCRIVRTGGSSYDRFLERLDTSRRILGHDGVDALMTTTAFSLHRLEEVIDEYIRQGMSGIFIRSLNPYGFAAEQANTLGYSMAAFTSQYLRALQYILEKNKSVFFPEHFATLLLSRILTPFSTGFVDLQSPSGAGISGVIYDFDGSVFPSDEARMLARMGDRHFCLGNVLHDSYQEIFAGPKLKQMTATACVETTPSCAWCVYQAYCGTDPVRNYLETGDELRNMENSPFCIKHKTLFTGLFELLRNSSDDEDSIIWSWITRNPALVARHAHN</sequence>
<dbReference type="InterPro" id="IPR023867">
    <property type="entry name" value="Sulphatase_maturase_rSAM"/>
</dbReference>
<name>E5Y6A8_BILW3</name>
<feature type="domain" description="Radical SAM core" evidence="7">
    <location>
        <begin position="90"/>
        <end position="257"/>
    </location>
</feature>
<dbReference type="RefSeq" id="WP_005027222.1">
    <property type="nucleotide sequence ID" value="NZ_KE150240.1"/>
</dbReference>
<comment type="similarity">
    <text evidence="6">Belongs to the radical SAM superfamily. Anaerobic sulfatase-maturating enzyme family.</text>
</comment>
<dbReference type="GO" id="GO:0016491">
    <property type="term" value="F:oxidoreductase activity"/>
    <property type="evidence" value="ECO:0007669"/>
    <property type="project" value="InterPro"/>
</dbReference>
<dbReference type="Proteomes" id="UP000006034">
    <property type="component" value="Unassembled WGS sequence"/>
</dbReference>
<comment type="caution">
    <text evidence="8">The sequence shown here is derived from an EMBL/GenBank/DDBJ whole genome shotgun (WGS) entry which is preliminary data.</text>
</comment>
<dbReference type="SFLD" id="SFLDG01384">
    <property type="entry name" value="thioether_bond_formation_requi"/>
    <property type="match status" value="1"/>
</dbReference>
<evidence type="ECO:0000313" key="9">
    <source>
        <dbReference type="Proteomes" id="UP000006034"/>
    </source>
</evidence>
<dbReference type="CDD" id="cd01335">
    <property type="entry name" value="Radical_SAM"/>
    <property type="match status" value="1"/>
</dbReference>
<keyword evidence="3" id="KW-0479">Metal-binding</keyword>
<proteinExistence type="inferred from homology"/>
<reference evidence="8 9" key="1">
    <citation type="submission" date="2010-10" db="EMBL/GenBank/DDBJ databases">
        <authorList>
            <consortium name="The Broad Institute Genome Sequencing Platform"/>
            <person name="Ward D."/>
            <person name="Earl A."/>
            <person name="Feldgarden M."/>
            <person name="Young S.K."/>
            <person name="Gargeya S."/>
            <person name="Zeng Q."/>
            <person name="Alvarado L."/>
            <person name="Berlin A."/>
            <person name="Bochicchio J."/>
            <person name="Chapman S.B."/>
            <person name="Chen Z."/>
            <person name="Freedman E."/>
            <person name="Gellesch M."/>
            <person name="Goldberg J."/>
            <person name="Griggs A."/>
            <person name="Gujja S."/>
            <person name="Heilman E."/>
            <person name="Heiman D."/>
            <person name="Howarth C."/>
            <person name="Mehta T."/>
            <person name="Neiman D."/>
            <person name="Pearson M."/>
            <person name="Roberts A."/>
            <person name="Saif S."/>
            <person name="Shea T."/>
            <person name="Shenoy N."/>
            <person name="Sisk P."/>
            <person name="Stolte C."/>
            <person name="Sykes S."/>
            <person name="White J."/>
            <person name="Yandava C."/>
            <person name="Allen-Vercoe E."/>
            <person name="Sibley C."/>
            <person name="Ambrose C.E."/>
            <person name="Strauss J."/>
            <person name="Daigneault M."/>
            <person name="Haas B."/>
            <person name="Nusbaum C."/>
            <person name="Birren B."/>
        </authorList>
    </citation>
    <scope>NUCLEOTIDE SEQUENCE [LARGE SCALE GENOMIC DNA]</scope>
    <source>
        <strain evidence="8 9">3_1_6</strain>
    </source>
</reference>